<reference evidence="2 3" key="1">
    <citation type="journal article" date="2016" name="Nat. Commun.">
        <title>Thousands of microbial genomes shed light on interconnected biogeochemical processes in an aquifer system.</title>
        <authorList>
            <person name="Anantharaman K."/>
            <person name="Brown C.T."/>
            <person name="Hug L.A."/>
            <person name="Sharon I."/>
            <person name="Castelle C.J."/>
            <person name="Probst A.J."/>
            <person name="Thomas B.C."/>
            <person name="Singh A."/>
            <person name="Wilkins M.J."/>
            <person name="Karaoz U."/>
            <person name="Brodie E.L."/>
            <person name="Williams K.H."/>
            <person name="Hubbard S.S."/>
            <person name="Banfield J.F."/>
        </authorList>
    </citation>
    <scope>NUCLEOTIDE SEQUENCE [LARGE SCALE GENOMIC DNA]</scope>
</reference>
<comment type="caution">
    <text evidence="2">The sequence shown here is derived from an EMBL/GenBank/DDBJ whole genome shotgun (WGS) entry which is preliminary data.</text>
</comment>
<dbReference type="Proteomes" id="UP000178943">
    <property type="component" value="Unassembled WGS sequence"/>
</dbReference>
<proteinExistence type="predicted"/>
<sequence length="233" mass="26738">MSESTALKEFKNSLQIADELIRIERNNYHNPPKQNEQKAVEGLRGGASVIMVAAFEHFIRQIIEEHLSYLTMQPFKVKFDELPDKMKIHSVFKTLEYATKGRPFEERKDKIDRLSDIYEACRLILSGCVNPEVFSSDIGNPNSKHVKDIMNNLGIDNIFAKIKDHFDSKWRNPTASTFISDKLDEIVNRRHTVAHKADALNISRADLNISLKFLKVLGESIDQALHNYIKAIK</sequence>
<evidence type="ECO:0000259" key="1">
    <source>
        <dbReference type="Pfam" id="PF18735"/>
    </source>
</evidence>
<accession>A0A1F5VR99</accession>
<organism evidence="2 3">
    <name type="scientific">Candidatus Fischerbacteria bacterium RBG_13_37_8</name>
    <dbReference type="NCBI Taxonomy" id="1817863"/>
    <lineage>
        <taxon>Bacteria</taxon>
        <taxon>Candidatus Fischeribacteriota</taxon>
    </lineage>
</organism>
<evidence type="ECO:0000313" key="2">
    <source>
        <dbReference type="EMBL" id="OGF65850.1"/>
    </source>
</evidence>
<feature type="domain" description="RiboL-PSP-HEPN" evidence="1">
    <location>
        <begin position="16"/>
        <end position="227"/>
    </location>
</feature>
<dbReference type="EMBL" id="MFGW01000102">
    <property type="protein sequence ID" value="OGF65850.1"/>
    <property type="molecule type" value="Genomic_DNA"/>
</dbReference>
<dbReference type="STRING" id="1817863.A2Y62_10510"/>
<evidence type="ECO:0000313" key="3">
    <source>
        <dbReference type="Proteomes" id="UP000178943"/>
    </source>
</evidence>
<dbReference type="InterPro" id="IPR041519">
    <property type="entry name" value="HEPN_RiboL-PSP"/>
</dbReference>
<protein>
    <recommendedName>
        <fullName evidence="1">RiboL-PSP-HEPN domain-containing protein</fullName>
    </recommendedName>
</protein>
<dbReference type="AlphaFoldDB" id="A0A1F5VR99"/>
<dbReference type="Pfam" id="PF18735">
    <property type="entry name" value="HEPN_RiboL-PSP"/>
    <property type="match status" value="1"/>
</dbReference>
<name>A0A1F5VR99_9BACT</name>
<gene>
    <name evidence="2" type="ORF">A2Y62_10510</name>
</gene>